<organism evidence="5 6">
    <name type="scientific">Nocardia jinanensis</name>
    <dbReference type="NCBI Taxonomy" id="382504"/>
    <lineage>
        <taxon>Bacteria</taxon>
        <taxon>Bacillati</taxon>
        <taxon>Actinomycetota</taxon>
        <taxon>Actinomycetes</taxon>
        <taxon>Mycobacteriales</taxon>
        <taxon>Nocardiaceae</taxon>
        <taxon>Nocardia</taxon>
    </lineage>
</organism>
<comment type="caution">
    <text evidence="5">The sequence shown here is derived from an EMBL/GenBank/DDBJ whole genome shotgun (WGS) entry which is preliminary data.</text>
</comment>
<evidence type="ECO:0000256" key="3">
    <source>
        <dbReference type="ARBA" id="ARBA00023163"/>
    </source>
</evidence>
<dbReference type="Gene3D" id="1.10.10.10">
    <property type="entry name" value="Winged helix-like DNA-binding domain superfamily/Winged helix DNA-binding domain"/>
    <property type="match status" value="1"/>
</dbReference>
<evidence type="ECO:0000313" key="5">
    <source>
        <dbReference type="EMBL" id="GGL25048.1"/>
    </source>
</evidence>
<reference evidence="5" key="1">
    <citation type="journal article" date="2014" name="Int. J. Syst. Evol. Microbiol.">
        <title>Complete genome sequence of Corynebacterium casei LMG S-19264T (=DSM 44701T), isolated from a smear-ripened cheese.</title>
        <authorList>
            <consortium name="US DOE Joint Genome Institute (JGI-PGF)"/>
            <person name="Walter F."/>
            <person name="Albersmeier A."/>
            <person name="Kalinowski J."/>
            <person name="Ruckert C."/>
        </authorList>
    </citation>
    <scope>NUCLEOTIDE SEQUENCE</scope>
    <source>
        <strain evidence="5">CGMCC 4.3508</strain>
    </source>
</reference>
<sequence>MSSTHTDVPSIAAAELPTPVPVAEHEVCPVSGLMSRIGDKWSLLVIALLAGRRYRYNELHRSIEGISQRMLTRTLRALEDDGLIDRVVYPTVPPAVEYGLTPLGESLLVPLSALADWAVDHIGDITTARSVRAGARTAGVGANSDQGLVRPQSRTPAS</sequence>
<reference evidence="5" key="2">
    <citation type="submission" date="2020-09" db="EMBL/GenBank/DDBJ databases">
        <authorList>
            <person name="Sun Q."/>
            <person name="Zhou Y."/>
        </authorList>
    </citation>
    <scope>NUCLEOTIDE SEQUENCE</scope>
    <source>
        <strain evidence="5">CGMCC 4.3508</strain>
    </source>
</reference>
<evidence type="ECO:0000259" key="4">
    <source>
        <dbReference type="PROSITE" id="PS51118"/>
    </source>
</evidence>
<dbReference type="Pfam" id="PF01638">
    <property type="entry name" value="HxlR"/>
    <property type="match status" value="1"/>
</dbReference>
<protein>
    <submittedName>
        <fullName evidence="5">Transcriptional regulator</fullName>
    </submittedName>
</protein>
<dbReference type="AlphaFoldDB" id="A0A917RTU6"/>
<keyword evidence="6" id="KW-1185">Reference proteome</keyword>
<keyword evidence="1" id="KW-0805">Transcription regulation</keyword>
<gene>
    <name evidence="5" type="ORF">GCM10011588_44870</name>
</gene>
<dbReference type="RefSeq" id="WP_062998697.1">
    <property type="nucleotide sequence ID" value="NZ_BMMH01000009.1"/>
</dbReference>
<keyword evidence="3" id="KW-0804">Transcription</keyword>
<feature type="domain" description="HTH hxlR-type" evidence="4">
    <location>
        <begin position="28"/>
        <end position="126"/>
    </location>
</feature>
<dbReference type="PANTHER" id="PTHR33204">
    <property type="entry name" value="TRANSCRIPTIONAL REGULATOR, MARR FAMILY"/>
    <property type="match status" value="1"/>
</dbReference>
<evidence type="ECO:0000313" key="6">
    <source>
        <dbReference type="Proteomes" id="UP000638263"/>
    </source>
</evidence>
<dbReference type="SUPFAM" id="SSF46785">
    <property type="entry name" value="Winged helix' DNA-binding domain"/>
    <property type="match status" value="1"/>
</dbReference>
<accession>A0A917RTU6</accession>
<dbReference type="Proteomes" id="UP000638263">
    <property type="component" value="Unassembled WGS sequence"/>
</dbReference>
<evidence type="ECO:0000256" key="2">
    <source>
        <dbReference type="ARBA" id="ARBA00023125"/>
    </source>
</evidence>
<keyword evidence="2" id="KW-0238">DNA-binding</keyword>
<dbReference type="PROSITE" id="PS51118">
    <property type="entry name" value="HTH_HXLR"/>
    <property type="match status" value="1"/>
</dbReference>
<name>A0A917RTU6_9NOCA</name>
<evidence type="ECO:0000256" key="1">
    <source>
        <dbReference type="ARBA" id="ARBA00023015"/>
    </source>
</evidence>
<dbReference type="EMBL" id="BMMH01000009">
    <property type="protein sequence ID" value="GGL25048.1"/>
    <property type="molecule type" value="Genomic_DNA"/>
</dbReference>
<dbReference type="PANTHER" id="PTHR33204:SF39">
    <property type="entry name" value="TRANSCRIPTIONAL REGULATORY PROTEIN"/>
    <property type="match status" value="1"/>
</dbReference>
<dbReference type="InterPro" id="IPR002577">
    <property type="entry name" value="HTH_HxlR"/>
</dbReference>
<dbReference type="InterPro" id="IPR036388">
    <property type="entry name" value="WH-like_DNA-bd_sf"/>
</dbReference>
<proteinExistence type="predicted"/>
<dbReference type="InterPro" id="IPR036390">
    <property type="entry name" value="WH_DNA-bd_sf"/>
</dbReference>
<dbReference type="GO" id="GO:0003677">
    <property type="term" value="F:DNA binding"/>
    <property type="evidence" value="ECO:0007669"/>
    <property type="project" value="UniProtKB-KW"/>
</dbReference>